<dbReference type="InterPro" id="IPR036291">
    <property type="entry name" value="NAD(P)-bd_dom_sf"/>
</dbReference>
<dbReference type="InterPro" id="IPR013154">
    <property type="entry name" value="ADH-like_N"/>
</dbReference>
<dbReference type="InterPro" id="IPR020843">
    <property type="entry name" value="ER"/>
</dbReference>
<feature type="domain" description="Enoyl reductase (ER)" evidence="1">
    <location>
        <begin position="11"/>
        <end position="329"/>
    </location>
</feature>
<keyword evidence="3" id="KW-1185">Reference proteome</keyword>
<dbReference type="Pfam" id="PF13602">
    <property type="entry name" value="ADH_zinc_N_2"/>
    <property type="match status" value="1"/>
</dbReference>
<protein>
    <submittedName>
        <fullName evidence="2">GroES-like protein</fullName>
    </submittedName>
</protein>
<reference evidence="2" key="1">
    <citation type="journal article" date="2020" name="Stud. Mycol.">
        <title>101 Dothideomycetes genomes: a test case for predicting lifestyles and emergence of pathogens.</title>
        <authorList>
            <person name="Haridas S."/>
            <person name="Albert R."/>
            <person name="Binder M."/>
            <person name="Bloem J."/>
            <person name="Labutti K."/>
            <person name="Salamov A."/>
            <person name="Andreopoulos B."/>
            <person name="Baker S."/>
            <person name="Barry K."/>
            <person name="Bills G."/>
            <person name="Bluhm B."/>
            <person name="Cannon C."/>
            <person name="Castanera R."/>
            <person name="Culley D."/>
            <person name="Daum C."/>
            <person name="Ezra D."/>
            <person name="Gonzalez J."/>
            <person name="Henrissat B."/>
            <person name="Kuo A."/>
            <person name="Liang C."/>
            <person name="Lipzen A."/>
            <person name="Lutzoni F."/>
            <person name="Magnuson J."/>
            <person name="Mondo S."/>
            <person name="Nolan M."/>
            <person name="Ohm R."/>
            <person name="Pangilinan J."/>
            <person name="Park H.-J."/>
            <person name="Ramirez L."/>
            <person name="Alfaro M."/>
            <person name="Sun H."/>
            <person name="Tritt A."/>
            <person name="Yoshinaga Y."/>
            <person name="Zwiers L.-H."/>
            <person name="Turgeon B."/>
            <person name="Goodwin S."/>
            <person name="Spatafora J."/>
            <person name="Crous P."/>
            <person name="Grigoriev I."/>
        </authorList>
    </citation>
    <scope>NUCLEOTIDE SEQUENCE</scope>
    <source>
        <strain evidence="2">CBS 675.92</strain>
    </source>
</reference>
<name>A0A6A5TKB9_9PLEO</name>
<dbReference type="InterPro" id="IPR050700">
    <property type="entry name" value="YIM1/Zinc_Alcohol_DH_Fams"/>
</dbReference>
<dbReference type="GO" id="GO:0016491">
    <property type="term" value="F:oxidoreductase activity"/>
    <property type="evidence" value="ECO:0007669"/>
    <property type="project" value="InterPro"/>
</dbReference>
<evidence type="ECO:0000259" key="1">
    <source>
        <dbReference type="SMART" id="SM00829"/>
    </source>
</evidence>
<dbReference type="Pfam" id="PF08240">
    <property type="entry name" value="ADH_N"/>
    <property type="match status" value="1"/>
</dbReference>
<dbReference type="EMBL" id="ML977006">
    <property type="protein sequence ID" value="KAF1953081.1"/>
    <property type="molecule type" value="Genomic_DNA"/>
</dbReference>
<dbReference type="SUPFAM" id="SSF50129">
    <property type="entry name" value="GroES-like"/>
    <property type="match status" value="1"/>
</dbReference>
<dbReference type="PANTHER" id="PTHR11695:SF294">
    <property type="entry name" value="RETICULON-4-INTERACTING PROTEIN 1, MITOCHONDRIAL"/>
    <property type="match status" value="1"/>
</dbReference>
<gene>
    <name evidence="2" type="ORF">CC80DRAFT_420918</name>
</gene>
<dbReference type="SUPFAM" id="SSF51735">
    <property type="entry name" value="NAD(P)-binding Rossmann-fold domains"/>
    <property type="match status" value="1"/>
</dbReference>
<evidence type="ECO:0000313" key="3">
    <source>
        <dbReference type="Proteomes" id="UP000800035"/>
    </source>
</evidence>
<evidence type="ECO:0000313" key="2">
    <source>
        <dbReference type="EMBL" id="KAF1953081.1"/>
    </source>
</evidence>
<dbReference type="SMART" id="SM00829">
    <property type="entry name" value="PKS_ER"/>
    <property type="match status" value="1"/>
</dbReference>
<proteinExistence type="predicted"/>
<dbReference type="OrthoDB" id="201656at2759"/>
<dbReference type="Gene3D" id="3.40.50.720">
    <property type="entry name" value="NAD(P)-binding Rossmann-like Domain"/>
    <property type="match status" value="1"/>
</dbReference>
<dbReference type="InterPro" id="IPR011032">
    <property type="entry name" value="GroES-like_sf"/>
</dbReference>
<dbReference type="Proteomes" id="UP000800035">
    <property type="component" value="Unassembled WGS sequence"/>
</dbReference>
<accession>A0A6A5TKB9</accession>
<sequence length="332" mass="35109">MKAWQFTTASGGLENTLFMPASGAPRPTITDDQVLVEVYSAALNPADHKVPEMGIISKGMIPSPCTPGMDFCGKVAATGSKVDNYKVGEMVFGSRVGKIDHGSLGQFIAADKEMLAAMPEGLEVDDMAGVGVAGLTAYQSIHPNVKEGDKVFINGGSGGTGTYGIQIAKALGCHVTTSCSSANIPLCKSLGADEVLDYKTTDIVAALISKGQVFTLIVDNVGTPANLYKASPKFLIPKTGKFCQIGASFSLRQIAQLGSNMLLPGFLGGGKNKYEMPLAKPSSEELAQIGRWMKEGKVRTVVDEVFEFEKAPEAFKKLKTGRARGKVIVHIK</sequence>
<dbReference type="GO" id="GO:0005739">
    <property type="term" value="C:mitochondrion"/>
    <property type="evidence" value="ECO:0007669"/>
    <property type="project" value="TreeGrafter"/>
</dbReference>
<dbReference type="Gene3D" id="3.90.180.10">
    <property type="entry name" value="Medium-chain alcohol dehydrogenases, catalytic domain"/>
    <property type="match status" value="1"/>
</dbReference>
<organism evidence="2 3">
    <name type="scientific">Byssothecium circinans</name>
    <dbReference type="NCBI Taxonomy" id="147558"/>
    <lineage>
        <taxon>Eukaryota</taxon>
        <taxon>Fungi</taxon>
        <taxon>Dikarya</taxon>
        <taxon>Ascomycota</taxon>
        <taxon>Pezizomycotina</taxon>
        <taxon>Dothideomycetes</taxon>
        <taxon>Pleosporomycetidae</taxon>
        <taxon>Pleosporales</taxon>
        <taxon>Massarineae</taxon>
        <taxon>Massarinaceae</taxon>
        <taxon>Byssothecium</taxon>
    </lineage>
</organism>
<dbReference type="CDD" id="cd08267">
    <property type="entry name" value="MDR1"/>
    <property type="match status" value="1"/>
</dbReference>
<dbReference type="AlphaFoldDB" id="A0A6A5TKB9"/>
<dbReference type="PANTHER" id="PTHR11695">
    <property type="entry name" value="ALCOHOL DEHYDROGENASE RELATED"/>
    <property type="match status" value="1"/>
</dbReference>